<gene>
    <name evidence="2" type="ORF">KP509_29G017600</name>
</gene>
<dbReference type="AlphaFoldDB" id="A0A8T2R685"/>
<accession>A0A8T2R685</accession>
<keyword evidence="3" id="KW-1185">Reference proteome</keyword>
<proteinExistence type="predicted"/>
<organism evidence="2 3">
    <name type="scientific">Ceratopteris richardii</name>
    <name type="common">Triangle waterfern</name>
    <dbReference type="NCBI Taxonomy" id="49495"/>
    <lineage>
        <taxon>Eukaryota</taxon>
        <taxon>Viridiplantae</taxon>
        <taxon>Streptophyta</taxon>
        <taxon>Embryophyta</taxon>
        <taxon>Tracheophyta</taxon>
        <taxon>Polypodiopsida</taxon>
        <taxon>Polypodiidae</taxon>
        <taxon>Polypodiales</taxon>
        <taxon>Pteridineae</taxon>
        <taxon>Pteridaceae</taxon>
        <taxon>Parkerioideae</taxon>
        <taxon>Ceratopteris</taxon>
    </lineage>
</organism>
<sequence length="65" mass="7237">MPLTKGHGNVINHSSRVFQMGWQDQKVVDGKCSFAASPSNQSKSPSPEVKKNRQQGKKPKARFQL</sequence>
<evidence type="ECO:0000256" key="1">
    <source>
        <dbReference type="SAM" id="MobiDB-lite"/>
    </source>
</evidence>
<dbReference type="EMBL" id="CM035434">
    <property type="protein sequence ID" value="KAH7291457.1"/>
    <property type="molecule type" value="Genomic_DNA"/>
</dbReference>
<comment type="caution">
    <text evidence="2">The sequence shown here is derived from an EMBL/GenBank/DDBJ whole genome shotgun (WGS) entry which is preliminary data.</text>
</comment>
<protein>
    <submittedName>
        <fullName evidence="2">Uncharacterized protein</fullName>
    </submittedName>
</protein>
<feature type="compositionally biased region" description="Polar residues" evidence="1">
    <location>
        <begin position="36"/>
        <end position="45"/>
    </location>
</feature>
<feature type="region of interest" description="Disordered" evidence="1">
    <location>
        <begin position="32"/>
        <end position="65"/>
    </location>
</feature>
<evidence type="ECO:0000313" key="2">
    <source>
        <dbReference type="EMBL" id="KAH7291457.1"/>
    </source>
</evidence>
<name>A0A8T2R685_CERRI</name>
<evidence type="ECO:0000313" key="3">
    <source>
        <dbReference type="Proteomes" id="UP000825935"/>
    </source>
</evidence>
<reference evidence="2" key="1">
    <citation type="submission" date="2021-08" db="EMBL/GenBank/DDBJ databases">
        <title>WGS assembly of Ceratopteris richardii.</title>
        <authorList>
            <person name="Marchant D.B."/>
            <person name="Chen G."/>
            <person name="Jenkins J."/>
            <person name="Shu S."/>
            <person name="Leebens-Mack J."/>
            <person name="Grimwood J."/>
            <person name="Schmutz J."/>
            <person name="Soltis P."/>
            <person name="Soltis D."/>
            <person name="Chen Z.-H."/>
        </authorList>
    </citation>
    <scope>NUCLEOTIDE SEQUENCE</scope>
    <source>
        <strain evidence="2">Whitten #5841</strain>
        <tissue evidence="2">Leaf</tissue>
    </source>
</reference>
<feature type="compositionally biased region" description="Basic residues" evidence="1">
    <location>
        <begin position="52"/>
        <end position="65"/>
    </location>
</feature>
<dbReference type="Proteomes" id="UP000825935">
    <property type="component" value="Chromosome 29"/>
</dbReference>